<feature type="domain" description="SsuA/THI5-like" evidence="13">
    <location>
        <begin position="51"/>
        <end position="262"/>
    </location>
</feature>
<reference evidence="14 15" key="1">
    <citation type="submission" date="2018-11" db="EMBL/GenBank/DDBJ databases">
        <title>Sequencing the genomes of 1000 actinobacteria strains.</title>
        <authorList>
            <person name="Klenk H.-P."/>
        </authorList>
    </citation>
    <scope>NUCLEOTIDE SEQUENCE [LARGE SCALE GENOMIC DNA]</scope>
    <source>
        <strain evidence="14 15">DSM 11294</strain>
    </source>
</reference>
<keyword evidence="8" id="KW-0784">Thiamine biosynthesis</keyword>
<keyword evidence="12" id="KW-0732">Signal</keyword>
<evidence type="ECO:0000256" key="1">
    <source>
        <dbReference type="ARBA" id="ARBA00003469"/>
    </source>
</evidence>
<evidence type="ECO:0000256" key="9">
    <source>
        <dbReference type="ARBA" id="ARBA00023004"/>
    </source>
</evidence>
<evidence type="ECO:0000256" key="5">
    <source>
        <dbReference type="ARBA" id="ARBA00022679"/>
    </source>
</evidence>
<dbReference type="PANTHER" id="PTHR31528">
    <property type="entry name" value="4-AMINO-5-HYDROXYMETHYL-2-METHYLPYRIMIDINE PHOSPHATE SYNTHASE THI11-RELATED"/>
    <property type="match status" value="1"/>
</dbReference>
<comment type="function">
    <text evidence="1">Responsible for the formation of the pyrimidine heterocycle in the thiamine biosynthesis pathway. Catalyzes the formation of hydroxymethylpyrimidine phosphate (HMP-P) from histidine and pyridoxal phosphate (PLP). The protein uses PLP and the active site histidine to form HMP-P, generating an inactive enzyme. The enzyme can only undergo a single turnover, which suggests it is a suicide enzyme.</text>
</comment>
<name>A0A3N2BED0_9MICO</name>
<accession>A0A3N2BED0</accession>
<feature type="signal peptide" evidence="12">
    <location>
        <begin position="1"/>
        <end position="20"/>
    </location>
</feature>
<evidence type="ECO:0000256" key="10">
    <source>
        <dbReference type="ARBA" id="ARBA00033171"/>
    </source>
</evidence>
<proteinExistence type="inferred from homology"/>
<organism evidence="14 15">
    <name type="scientific">Bogoriella caseilytica</name>
    <dbReference type="NCBI Taxonomy" id="56055"/>
    <lineage>
        <taxon>Bacteria</taxon>
        <taxon>Bacillati</taxon>
        <taxon>Actinomycetota</taxon>
        <taxon>Actinomycetes</taxon>
        <taxon>Micrococcales</taxon>
        <taxon>Bogoriellaceae</taxon>
        <taxon>Bogoriella</taxon>
    </lineage>
</organism>
<comment type="subunit">
    <text evidence="4">Homodimer.</text>
</comment>
<keyword evidence="6" id="KW-0479">Metal-binding</keyword>
<gene>
    <name evidence="14" type="ORF">EDD31_1962</name>
</gene>
<evidence type="ECO:0000256" key="3">
    <source>
        <dbReference type="ARBA" id="ARBA00009406"/>
    </source>
</evidence>
<feature type="chain" id="PRO_5039213649" description="Thiamine pyrimidine synthase" evidence="12">
    <location>
        <begin position="21"/>
        <end position="365"/>
    </location>
</feature>
<evidence type="ECO:0000256" key="11">
    <source>
        <dbReference type="ARBA" id="ARBA00048179"/>
    </source>
</evidence>
<dbReference type="EMBL" id="RKHK01000001">
    <property type="protein sequence ID" value="ROR73575.1"/>
    <property type="molecule type" value="Genomic_DNA"/>
</dbReference>
<comment type="similarity">
    <text evidence="3">Belongs to the NMT1/THI5 family.</text>
</comment>
<dbReference type="Pfam" id="PF09084">
    <property type="entry name" value="NMT1"/>
    <property type="match status" value="1"/>
</dbReference>
<dbReference type="Gene3D" id="3.40.190.10">
    <property type="entry name" value="Periplasmic binding protein-like II"/>
    <property type="match status" value="2"/>
</dbReference>
<dbReference type="PANTHER" id="PTHR31528:SF1">
    <property type="entry name" value="4-AMINO-5-HYDROXYMETHYL-2-METHYLPYRIMIDINE PHOSPHATE SYNTHASE THI11-RELATED"/>
    <property type="match status" value="1"/>
</dbReference>
<dbReference type="RefSeq" id="WP_123303980.1">
    <property type="nucleotide sequence ID" value="NZ_RKHK01000001.1"/>
</dbReference>
<evidence type="ECO:0000313" key="14">
    <source>
        <dbReference type="EMBL" id="ROR73575.1"/>
    </source>
</evidence>
<comment type="caution">
    <text evidence="14">The sequence shown here is derived from an EMBL/GenBank/DDBJ whole genome shotgun (WGS) entry which is preliminary data.</text>
</comment>
<dbReference type="AlphaFoldDB" id="A0A3N2BED0"/>
<keyword evidence="9" id="KW-0408">Iron</keyword>
<dbReference type="GO" id="GO:0016740">
    <property type="term" value="F:transferase activity"/>
    <property type="evidence" value="ECO:0007669"/>
    <property type="project" value="UniProtKB-KW"/>
</dbReference>
<evidence type="ECO:0000256" key="12">
    <source>
        <dbReference type="SAM" id="SignalP"/>
    </source>
</evidence>
<dbReference type="OrthoDB" id="174578at2"/>
<dbReference type="InterPro" id="IPR027939">
    <property type="entry name" value="NMT1/THI5"/>
</dbReference>
<dbReference type="Proteomes" id="UP000280668">
    <property type="component" value="Unassembled WGS sequence"/>
</dbReference>
<evidence type="ECO:0000256" key="7">
    <source>
        <dbReference type="ARBA" id="ARBA00022898"/>
    </source>
</evidence>
<evidence type="ECO:0000256" key="4">
    <source>
        <dbReference type="ARBA" id="ARBA00011738"/>
    </source>
</evidence>
<evidence type="ECO:0000256" key="8">
    <source>
        <dbReference type="ARBA" id="ARBA00022977"/>
    </source>
</evidence>
<evidence type="ECO:0000259" key="13">
    <source>
        <dbReference type="Pfam" id="PF09084"/>
    </source>
</evidence>
<sequence length="365" mass="38681">MSRKLAVSTLVTATTVSLLAACASDPGAGEASAEEPTLVRFGLPTQMGANNSPMAVAEHLGYFDEEGVDLQIVYTDESVAAVQGVNSGNLEIGSTPPEPLWQSIEQGNDIQLVYNYIREQTGSIVSLADGPIQDLEDFEGALIGQQSLGSSNLLLSNGILASVGLEEDRDFQNIAVGVGAAALQALDSGQVQGLSLWDTEYAAFEAAGTELNYFTTPEVESLFSTTYFVTPDYLEESPEAIAGFGRAMAKATLFTATNPEAALQIMYEEYPDTRLAGMSEDEQLEIDLIALERRLALLVAGDPQGQGTWGEYAPAAIESWADFALEAGIIGSDIDAAAYAQNTLVEAYNDFDGEAVIAEAEGWGE</sequence>
<keyword evidence="7" id="KW-0663">Pyridoxal phosphate</keyword>
<protein>
    <recommendedName>
        <fullName evidence="10">Thiamine pyrimidine synthase</fullName>
    </recommendedName>
</protein>
<dbReference type="GO" id="GO:0046872">
    <property type="term" value="F:metal ion binding"/>
    <property type="evidence" value="ECO:0007669"/>
    <property type="project" value="UniProtKB-KW"/>
</dbReference>
<dbReference type="PROSITE" id="PS51257">
    <property type="entry name" value="PROKAR_LIPOPROTEIN"/>
    <property type="match status" value="1"/>
</dbReference>
<comment type="pathway">
    <text evidence="2">Cofactor biosynthesis; thiamine diphosphate biosynthesis.</text>
</comment>
<comment type="catalytic activity">
    <reaction evidence="11">
        <text>N(6)-(pyridoxal phosphate)-L-lysyl-[4-amino-5-hydroxymethyl-2-methylpyrimidine phosphate synthase] + L-histidyl-[4-amino-5-hydroxymethyl-2-methylpyrimidine phosphate synthase] + 2 Fe(3+) + 4 H2O = L-lysyl-[4-amino-5-hydroxymethyl-2-methylpyrimidine phosphate synthase] + (2S)-2-amino-5-hydroxy-4-oxopentanoyl-[4-amino-5-hydroxymethyl-2-methylpyrimidine phosphate synthase] + 4-amino-2-methyl-5-(phosphooxymethyl)pyrimidine + 3-oxopropanoate + 2 Fe(2+) + 2 H(+)</text>
        <dbReference type="Rhea" id="RHEA:65756"/>
        <dbReference type="Rhea" id="RHEA-COMP:16892"/>
        <dbReference type="Rhea" id="RHEA-COMP:16893"/>
        <dbReference type="Rhea" id="RHEA-COMP:16894"/>
        <dbReference type="Rhea" id="RHEA-COMP:16895"/>
        <dbReference type="ChEBI" id="CHEBI:15377"/>
        <dbReference type="ChEBI" id="CHEBI:15378"/>
        <dbReference type="ChEBI" id="CHEBI:29033"/>
        <dbReference type="ChEBI" id="CHEBI:29034"/>
        <dbReference type="ChEBI" id="CHEBI:29969"/>
        <dbReference type="ChEBI" id="CHEBI:29979"/>
        <dbReference type="ChEBI" id="CHEBI:33190"/>
        <dbReference type="ChEBI" id="CHEBI:58354"/>
        <dbReference type="ChEBI" id="CHEBI:143915"/>
        <dbReference type="ChEBI" id="CHEBI:157692"/>
    </reaction>
    <physiologicalReaction direction="left-to-right" evidence="11">
        <dbReference type="Rhea" id="RHEA:65757"/>
    </physiologicalReaction>
</comment>
<dbReference type="InterPro" id="IPR015168">
    <property type="entry name" value="SsuA/THI5"/>
</dbReference>
<dbReference type="GO" id="GO:0009228">
    <property type="term" value="P:thiamine biosynthetic process"/>
    <property type="evidence" value="ECO:0007669"/>
    <property type="project" value="UniProtKB-KW"/>
</dbReference>
<keyword evidence="5" id="KW-0808">Transferase</keyword>
<evidence type="ECO:0000256" key="2">
    <source>
        <dbReference type="ARBA" id="ARBA00004948"/>
    </source>
</evidence>
<evidence type="ECO:0000256" key="6">
    <source>
        <dbReference type="ARBA" id="ARBA00022723"/>
    </source>
</evidence>
<keyword evidence="15" id="KW-1185">Reference proteome</keyword>
<evidence type="ECO:0000313" key="15">
    <source>
        <dbReference type="Proteomes" id="UP000280668"/>
    </source>
</evidence>
<dbReference type="SUPFAM" id="SSF53850">
    <property type="entry name" value="Periplasmic binding protein-like II"/>
    <property type="match status" value="1"/>
</dbReference>